<dbReference type="PANTHER" id="PTHR43308">
    <property type="entry name" value="OUTER MEMBRANE PROTEIN ALPHA-RELATED"/>
    <property type="match status" value="1"/>
</dbReference>
<accession>A0ABT1S9J5</accession>
<feature type="chain" id="PRO_5046270438" evidence="1">
    <location>
        <begin position="29"/>
        <end position="639"/>
    </location>
</feature>
<keyword evidence="4" id="KW-1185">Reference proteome</keyword>
<evidence type="ECO:0000256" key="1">
    <source>
        <dbReference type="SAM" id="SignalP"/>
    </source>
</evidence>
<protein>
    <submittedName>
        <fullName evidence="3">S-layer homology domain-containing protein</fullName>
    </submittedName>
</protein>
<comment type="caution">
    <text evidence="3">The sequence shown here is derived from an EMBL/GenBank/DDBJ whole genome shotgun (WGS) entry which is preliminary data.</text>
</comment>
<organism evidence="3 4">
    <name type="scientific">Tissierella carlieri</name>
    <dbReference type="NCBI Taxonomy" id="689904"/>
    <lineage>
        <taxon>Bacteria</taxon>
        <taxon>Bacillati</taxon>
        <taxon>Bacillota</taxon>
        <taxon>Tissierellia</taxon>
        <taxon>Tissierellales</taxon>
        <taxon>Tissierellaceae</taxon>
        <taxon>Tissierella</taxon>
    </lineage>
</organism>
<dbReference type="InterPro" id="IPR051465">
    <property type="entry name" value="Cell_Envelope_Struct_Comp"/>
</dbReference>
<dbReference type="Pfam" id="PF00395">
    <property type="entry name" value="SLH"/>
    <property type="match status" value="2"/>
</dbReference>
<feature type="signal peptide" evidence="1">
    <location>
        <begin position="1"/>
        <end position="28"/>
    </location>
</feature>
<evidence type="ECO:0000313" key="4">
    <source>
        <dbReference type="Proteomes" id="UP001524478"/>
    </source>
</evidence>
<reference evidence="3 4" key="1">
    <citation type="submission" date="2022-06" db="EMBL/GenBank/DDBJ databases">
        <title>Isolation of gut microbiota from human fecal samples.</title>
        <authorList>
            <person name="Pamer E.G."/>
            <person name="Barat B."/>
            <person name="Waligurski E."/>
            <person name="Medina S."/>
            <person name="Paddock L."/>
            <person name="Mostad J."/>
        </authorList>
    </citation>
    <scope>NUCLEOTIDE SEQUENCE [LARGE SCALE GENOMIC DNA]</scope>
    <source>
        <strain evidence="3 4">DFI.7.95</strain>
    </source>
</reference>
<sequence length="639" mass="71141">MKIRKGWKKGVTTILASAILVSSIPSYGAAPRFKDVPTTHWGYNYIEEMASLGYIKGIGDGTKFDPEGKLNFDAAMSLLARLTNPTTTEKNNASYAYNALLNELKIEDWAKEGLAIALYKNIITESQLRTASKNGQIKKTISKINTCEYLVKAMGLEDTAKNKQIVSLTYKDVMSMSAIQTKYVSVLIDAGVLDPKGQGDGTFGPNTQLTRSVMAKMMSTAYDYMKGNPTTPTTPTTPETPKKETETLRTVMIKISDVGAYKFLMVEDINGGEVAYQVMNNTSITVDGKATTYLGLAEGQEVELSIKKGTKELISVKATSLEEEISGKIKYLNSTTSKMTVEYTENKKTISKDFTVDKNADIYLDGKSAYLKNLKEGDLVDLKIKNGVIYDIEAESKEKKVEGIIKEITPVKDSKDKEYNITIVDSKDNTYKFLINSKTYITRNNRVTKPEDLKVKDEAYIIAEYDVATDIEAKVVKKNIKGLIVKMTTVLHQNTELVILNQDTKKEETYILGKDVYIRVDKKITNSLDLRTGFYVEVVTEGDEITEIEADSRGLEATVIGKIDYINSRTGDITLIIEYFDLDGSKYGDEITVYVKSDVVVADRNLKPISFSYLQRGDRINVIGSYDGSSFIANTIQLR</sequence>
<evidence type="ECO:0000259" key="2">
    <source>
        <dbReference type="PROSITE" id="PS51272"/>
    </source>
</evidence>
<dbReference type="Proteomes" id="UP001524478">
    <property type="component" value="Unassembled WGS sequence"/>
</dbReference>
<name>A0ABT1S9J5_9FIRM</name>
<dbReference type="InterPro" id="IPR001119">
    <property type="entry name" value="SLH_dom"/>
</dbReference>
<dbReference type="EMBL" id="JANGAC010000005">
    <property type="protein sequence ID" value="MCQ4923142.1"/>
    <property type="molecule type" value="Genomic_DNA"/>
</dbReference>
<feature type="domain" description="SLH" evidence="2">
    <location>
        <begin position="167"/>
        <end position="232"/>
    </location>
</feature>
<evidence type="ECO:0000313" key="3">
    <source>
        <dbReference type="EMBL" id="MCQ4923142.1"/>
    </source>
</evidence>
<feature type="domain" description="SLH" evidence="2">
    <location>
        <begin position="29"/>
        <end position="93"/>
    </location>
</feature>
<dbReference type="PANTHER" id="PTHR43308:SF5">
    <property type="entry name" value="S-LAYER PROTEIN _ PEPTIDOGLYCAN ENDO-BETA-N-ACETYLGLUCOSAMINIDASE"/>
    <property type="match status" value="1"/>
</dbReference>
<dbReference type="PROSITE" id="PS51272">
    <property type="entry name" value="SLH"/>
    <property type="match status" value="2"/>
</dbReference>
<gene>
    <name evidence="3" type="ORF">NE686_08610</name>
</gene>
<keyword evidence="1" id="KW-0732">Signal</keyword>
<proteinExistence type="predicted"/>
<dbReference type="RefSeq" id="WP_256311183.1">
    <property type="nucleotide sequence ID" value="NZ_JANGAC010000005.1"/>
</dbReference>